<dbReference type="EMBL" id="JAIVGD010000003">
    <property type="protein sequence ID" value="KAH0777518.1"/>
    <property type="molecule type" value="Genomic_DNA"/>
</dbReference>
<reference evidence="2 3" key="1">
    <citation type="journal article" date="2021" name="bioRxiv">
        <title>Chromosome-scale and haplotype-resolved genome assembly of a tetraploid potato cultivar.</title>
        <authorList>
            <person name="Sun H."/>
            <person name="Jiao W.-B."/>
            <person name="Krause K."/>
            <person name="Campoy J.A."/>
            <person name="Goel M."/>
            <person name="Folz-Donahue K."/>
            <person name="Kukat C."/>
            <person name="Huettel B."/>
            <person name="Schneeberger K."/>
        </authorList>
    </citation>
    <scope>NUCLEOTIDE SEQUENCE [LARGE SCALE GENOMIC DNA]</scope>
    <source>
        <strain evidence="2">SolTubOtavaFocal</strain>
        <tissue evidence="2">Leaves</tissue>
    </source>
</reference>
<comment type="caution">
    <text evidence="2">The sequence shown here is derived from an EMBL/GenBank/DDBJ whole genome shotgun (WGS) entry which is preliminary data.</text>
</comment>
<dbReference type="Pfam" id="PF10551">
    <property type="entry name" value="MULE"/>
    <property type="match status" value="1"/>
</dbReference>
<evidence type="ECO:0000259" key="1">
    <source>
        <dbReference type="Pfam" id="PF10551"/>
    </source>
</evidence>
<gene>
    <name evidence="2" type="ORF">KY290_008929</name>
</gene>
<dbReference type="InterPro" id="IPR018289">
    <property type="entry name" value="MULE_transposase_dom"/>
</dbReference>
<dbReference type="PANTHER" id="PTHR31973">
    <property type="entry name" value="POLYPROTEIN, PUTATIVE-RELATED"/>
    <property type="match status" value="1"/>
</dbReference>
<keyword evidence="3" id="KW-1185">Reference proteome</keyword>
<name>A0ABQ7W9W6_SOLTU</name>
<evidence type="ECO:0000313" key="2">
    <source>
        <dbReference type="EMBL" id="KAH0777518.1"/>
    </source>
</evidence>
<feature type="domain" description="MULE transposase" evidence="1">
    <location>
        <begin position="88"/>
        <end position="140"/>
    </location>
</feature>
<dbReference type="Proteomes" id="UP000826656">
    <property type="component" value="Unassembled WGS sequence"/>
</dbReference>
<evidence type="ECO:0000313" key="3">
    <source>
        <dbReference type="Proteomes" id="UP000826656"/>
    </source>
</evidence>
<protein>
    <recommendedName>
        <fullName evidence="1">MULE transposase domain-containing protein</fullName>
    </recommendedName>
</protein>
<proteinExistence type="predicted"/>
<dbReference type="PANTHER" id="PTHR31973:SF183">
    <property type="entry name" value="SWIM-TYPE DOMAIN-CONTAINING PROTEIN"/>
    <property type="match status" value="1"/>
</dbReference>
<organism evidence="2 3">
    <name type="scientific">Solanum tuberosum</name>
    <name type="common">Potato</name>
    <dbReference type="NCBI Taxonomy" id="4113"/>
    <lineage>
        <taxon>Eukaryota</taxon>
        <taxon>Viridiplantae</taxon>
        <taxon>Streptophyta</taxon>
        <taxon>Embryophyta</taxon>
        <taxon>Tracheophyta</taxon>
        <taxon>Spermatophyta</taxon>
        <taxon>Magnoliopsida</taxon>
        <taxon>eudicotyledons</taxon>
        <taxon>Gunneridae</taxon>
        <taxon>Pentapetalae</taxon>
        <taxon>asterids</taxon>
        <taxon>lamiids</taxon>
        <taxon>Solanales</taxon>
        <taxon>Solanaceae</taxon>
        <taxon>Solanoideae</taxon>
        <taxon>Solaneae</taxon>
        <taxon>Solanum</taxon>
    </lineage>
</organism>
<sequence length="254" mass="29807">MYRDGKGPNVKEIQRAMFNSFHCSPSYWKCWKGGVVAKEMVRVTTENEYSCLQAISYMFETLNVGSSYCLMVNEDSHRFMYYFLAFGACIKGFSHMRKEIVVDEPDLCFISDRHKSIANGIVNVYNHAHHGYCMRHLSENLRVNHHCGDYLYLYYNAAKTFYLEGFYNHFVEFKNKCPTAAVILEHDIGFEKWRRAHFPGNRYDVMTTNIAESLNAMLIDKREYPMASIFNSITKWFGELFRERHAYIVKSMGN</sequence>
<accession>A0ABQ7W9W6</accession>